<dbReference type="InterPro" id="IPR027417">
    <property type="entry name" value="P-loop_NTPase"/>
</dbReference>
<keyword evidence="2" id="KW-1185">Reference proteome</keyword>
<proteinExistence type="predicted"/>
<reference evidence="1 2" key="1">
    <citation type="submission" date="2024-05" db="EMBL/GenBank/DDBJ databases">
        <title>Genetic variation in Jamaican populations of the coffee berry borer (Hypothenemus hampei).</title>
        <authorList>
            <person name="Errbii M."/>
            <person name="Myrie A."/>
        </authorList>
    </citation>
    <scope>NUCLEOTIDE SEQUENCE [LARGE SCALE GENOMIC DNA]</scope>
    <source>
        <strain evidence="1">JA-Hopewell-2020-01-JO</strain>
        <tissue evidence="1">Whole body</tissue>
    </source>
</reference>
<dbReference type="SUPFAM" id="SSF50044">
    <property type="entry name" value="SH3-domain"/>
    <property type="match status" value="1"/>
</dbReference>
<dbReference type="SUPFAM" id="SSF52540">
    <property type="entry name" value="P-loop containing nucleoside triphosphate hydrolases"/>
    <property type="match status" value="1"/>
</dbReference>
<dbReference type="InterPro" id="IPR050716">
    <property type="entry name" value="MAGUK"/>
</dbReference>
<dbReference type="EMBL" id="JBDJPC010000004">
    <property type="protein sequence ID" value="KAL1505792.1"/>
    <property type="molecule type" value="Genomic_DNA"/>
</dbReference>
<sequence>MRDKSINAVCDILKDMEGSLTILVIPTSQSRSHTSRDMILHVRALFDYDPEDDIYNSCRKLGISFRKGDVLYIINQEVFNCGRRIEKVKKIKPWLVLFLRYLSNNKERRCVWQQVKDSPRVVIHLPQIFDEIKKNVKKGMKNSVNGLQEQENNQKGQGLGTTKNDIGPTYSLKVTRNGIRMGDLLVTIHQGMFSNLELDIEAELARPEKKQRITDIQ</sequence>
<gene>
    <name evidence="1" type="ORF">ABEB36_005271</name>
</gene>
<dbReference type="Pfam" id="PF00709">
    <property type="entry name" value="Adenylsucc_synt"/>
    <property type="match status" value="1"/>
</dbReference>
<dbReference type="AlphaFoldDB" id="A0ABD1F0N8"/>
<protein>
    <submittedName>
        <fullName evidence="1">Uncharacterized protein</fullName>
    </submittedName>
</protein>
<dbReference type="Proteomes" id="UP001566132">
    <property type="component" value="Unassembled WGS sequence"/>
</dbReference>
<dbReference type="PANTHER" id="PTHR23122">
    <property type="entry name" value="MEMBRANE-ASSOCIATED GUANYLATE KINASE MAGUK"/>
    <property type="match status" value="1"/>
</dbReference>
<dbReference type="InterPro" id="IPR001114">
    <property type="entry name" value="Adenylosuccinate_synthetase"/>
</dbReference>
<evidence type="ECO:0000313" key="1">
    <source>
        <dbReference type="EMBL" id="KAL1505792.1"/>
    </source>
</evidence>
<dbReference type="Gene3D" id="1.10.300.10">
    <property type="entry name" value="Adenylosuccinate Synthetase, subunit A, domain 2"/>
    <property type="match status" value="1"/>
</dbReference>
<organism evidence="1 2">
    <name type="scientific">Hypothenemus hampei</name>
    <name type="common">Coffee berry borer</name>
    <dbReference type="NCBI Taxonomy" id="57062"/>
    <lineage>
        <taxon>Eukaryota</taxon>
        <taxon>Metazoa</taxon>
        <taxon>Ecdysozoa</taxon>
        <taxon>Arthropoda</taxon>
        <taxon>Hexapoda</taxon>
        <taxon>Insecta</taxon>
        <taxon>Pterygota</taxon>
        <taxon>Neoptera</taxon>
        <taxon>Endopterygota</taxon>
        <taxon>Coleoptera</taxon>
        <taxon>Polyphaga</taxon>
        <taxon>Cucujiformia</taxon>
        <taxon>Curculionidae</taxon>
        <taxon>Scolytinae</taxon>
        <taxon>Hypothenemus</taxon>
    </lineage>
</organism>
<evidence type="ECO:0000313" key="2">
    <source>
        <dbReference type="Proteomes" id="UP001566132"/>
    </source>
</evidence>
<accession>A0ABD1F0N8</accession>
<dbReference type="InterPro" id="IPR036028">
    <property type="entry name" value="SH3-like_dom_sf"/>
</dbReference>
<dbReference type="InterPro" id="IPR042110">
    <property type="entry name" value="Adenylosuccinate_synth_dom2"/>
</dbReference>
<comment type="caution">
    <text evidence="1">The sequence shown here is derived from an EMBL/GenBank/DDBJ whole genome shotgun (WGS) entry which is preliminary data.</text>
</comment>
<name>A0ABD1F0N8_HYPHA</name>
<dbReference type="Gene3D" id="2.30.30.40">
    <property type="entry name" value="SH3 Domains"/>
    <property type="match status" value="1"/>
</dbReference>